<dbReference type="EMBL" id="FOPZ01000013">
    <property type="protein sequence ID" value="SFH62344.1"/>
    <property type="molecule type" value="Genomic_DNA"/>
</dbReference>
<dbReference type="AlphaFoldDB" id="A0A1I3BJ46"/>
<sequence length="126" mass="13942">MRLKRSGGIPRRVPRDPRIFHGRRPPSTRETVSTECPRCGSALTTFTLGGAEAVGCDACGYAGVEVDHSGEPRLVESWEEALERFGREEEKDEEADGEEKDEEADGEEKDEEADGEEKDEEADGEE</sequence>
<evidence type="ECO:0008006" key="4">
    <source>
        <dbReference type="Google" id="ProtNLM"/>
    </source>
</evidence>
<protein>
    <recommendedName>
        <fullName evidence="4">Transcription factor zinc-finger domain-containing protein</fullName>
    </recommendedName>
</protein>
<feature type="region of interest" description="Disordered" evidence="1">
    <location>
        <begin position="1"/>
        <end position="34"/>
    </location>
</feature>
<reference evidence="2 3" key="1">
    <citation type="submission" date="2016-10" db="EMBL/GenBank/DDBJ databases">
        <authorList>
            <person name="Varghese N."/>
            <person name="Submissions S."/>
        </authorList>
    </citation>
    <scope>NUCLEOTIDE SEQUENCE [LARGE SCALE GENOMIC DNA]</scope>
    <source>
        <strain evidence="2 3">CGMCC 1.6377</strain>
    </source>
</reference>
<evidence type="ECO:0000313" key="3">
    <source>
        <dbReference type="Proteomes" id="UP000323537"/>
    </source>
</evidence>
<accession>A0A1I3BJ46</accession>
<organism evidence="2 3">
    <name type="scientific">Halorubrum aquaticum</name>
    <dbReference type="NCBI Taxonomy" id="387340"/>
    <lineage>
        <taxon>Archaea</taxon>
        <taxon>Methanobacteriati</taxon>
        <taxon>Methanobacteriota</taxon>
        <taxon>Stenosarchaea group</taxon>
        <taxon>Halobacteria</taxon>
        <taxon>Halobacteriales</taxon>
        <taxon>Haloferacaceae</taxon>
        <taxon>Halorubrum</taxon>
    </lineage>
</organism>
<evidence type="ECO:0000313" key="2">
    <source>
        <dbReference type="EMBL" id="SFH62344.1"/>
    </source>
</evidence>
<proteinExistence type="predicted"/>
<gene>
    <name evidence="2" type="ORF">SAMN04488066_1132</name>
</gene>
<keyword evidence="3" id="KW-1185">Reference proteome</keyword>
<evidence type="ECO:0000256" key="1">
    <source>
        <dbReference type="SAM" id="MobiDB-lite"/>
    </source>
</evidence>
<name>A0A1I3BJ46_9EURY</name>
<feature type="region of interest" description="Disordered" evidence="1">
    <location>
        <begin position="83"/>
        <end position="126"/>
    </location>
</feature>
<feature type="compositionally biased region" description="Acidic residues" evidence="1">
    <location>
        <begin position="90"/>
        <end position="126"/>
    </location>
</feature>
<dbReference type="Proteomes" id="UP000323537">
    <property type="component" value="Unassembled WGS sequence"/>
</dbReference>